<dbReference type="GeneTree" id="ENSGT00440000039001"/>
<reference evidence="5 6" key="1">
    <citation type="submission" date="2019-04" db="EMBL/GenBank/DDBJ databases">
        <authorList>
            <consortium name="Wellcome Sanger Institute Data Sharing"/>
        </authorList>
    </citation>
    <scope>NUCLEOTIDE SEQUENCE [LARGE SCALE GENOMIC DNA]</scope>
</reference>
<dbReference type="Proteomes" id="UP000694397">
    <property type="component" value="Chromosome 24"/>
</dbReference>
<gene>
    <name evidence="5" type="primary">TFAM</name>
</gene>
<feature type="compositionally biased region" description="Basic residues" evidence="2">
    <location>
        <begin position="135"/>
        <end position="147"/>
    </location>
</feature>
<evidence type="ECO:0000256" key="1">
    <source>
        <dbReference type="PROSITE-ProRule" id="PRU00267"/>
    </source>
</evidence>
<name>A0A8C9RMF6_SCLFO</name>
<dbReference type="AlphaFoldDB" id="A0A8C9RMF6"/>
<keyword evidence="1" id="KW-0238">DNA-binding</keyword>
<dbReference type="SUPFAM" id="SSF47095">
    <property type="entry name" value="HMG-box"/>
    <property type="match status" value="2"/>
</dbReference>
<feature type="compositionally biased region" description="Basic and acidic residues" evidence="2">
    <location>
        <begin position="125"/>
        <end position="134"/>
    </location>
</feature>
<evidence type="ECO:0000313" key="5">
    <source>
        <dbReference type="Ensembl" id="ENSSFOP00015018007.2"/>
    </source>
</evidence>
<dbReference type="Gene3D" id="1.10.30.10">
    <property type="entry name" value="High mobility group box domain"/>
    <property type="match status" value="2"/>
</dbReference>
<feature type="domain" description="HMG box" evidence="4">
    <location>
        <begin position="50"/>
        <end position="146"/>
    </location>
</feature>
<organism evidence="5 6">
    <name type="scientific">Scleropages formosus</name>
    <name type="common">Asian bonytongue</name>
    <name type="synonym">Osteoglossum formosum</name>
    <dbReference type="NCBI Taxonomy" id="113540"/>
    <lineage>
        <taxon>Eukaryota</taxon>
        <taxon>Metazoa</taxon>
        <taxon>Chordata</taxon>
        <taxon>Craniata</taxon>
        <taxon>Vertebrata</taxon>
        <taxon>Euteleostomi</taxon>
        <taxon>Actinopterygii</taxon>
        <taxon>Neopterygii</taxon>
        <taxon>Teleostei</taxon>
        <taxon>Osteoglossocephala</taxon>
        <taxon>Osteoglossomorpha</taxon>
        <taxon>Osteoglossiformes</taxon>
        <taxon>Osteoglossidae</taxon>
        <taxon>Scleropages</taxon>
    </lineage>
</organism>
<accession>A0A8C9RMF6</accession>
<evidence type="ECO:0000259" key="4">
    <source>
        <dbReference type="PROSITE" id="PS50118"/>
    </source>
</evidence>
<dbReference type="InterPro" id="IPR009071">
    <property type="entry name" value="HMG_box_dom"/>
</dbReference>
<reference evidence="5" key="2">
    <citation type="submission" date="2025-08" db="UniProtKB">
        <authorList>
            <consortium name="Ensembl"/>
        </authorList>
    </citation>
    <scope>IDENTIFICATION</scope>
</reference>
<dbReference type="InterPro" id="IPR036910">
    <property type="entry name" value="HMG_box_dom_sf"/>
</dbReference>
<feature type="region of interest" description="Disordered" evidence="2">
    <location>
        <begin position="125"/>
        <end position="147"/>
    </location>
</feature>
<keyword evidence="3" id="KW-0732">Signal</keyword>
<dbReference type="Pfam" id="PF00505">
    <property type="entry name" value="HMG_box"/>
    <property type="match status" value="1"/>
</dbReference>
<dbReference type="PROSITE" id="PS50118">
    <property type="entry name" value="HMG_BOX_2"/>
    <property type="match status" value="1"/>
</dbReference>
<dbReference type="Ensembl" id="ENSSFOT00015018214.2">
    <property type="protein sequence ID" value="ENSSFOP00015018007.2"/>
    <property type="gene ID" value="ENSSFOG00015011569.2"/>
</dbReference>
<evidence type="ECO:0000313" key="6">
    <source>
        <dbReference type="Proteomes" id="UP000694397"/>
    </source>
</evidence>
<feature type="DNA-binding region" description="HMG box" evidence="1">
    <location>
        <begin position="50"/>
        <end position="146"/>
    </location>
</feature>
<protein>
    <submittedName>
        <fullName evidence="5">Transcription factor A, mitochondrial</fullName>
    </submittedName>
</protein>
<dbReference type="GO" id="GO:0005634">
    <property type="term" value="C:nucleus"/>
    <property type="evidence" value="ECO:0007669"/>
    <property type="project" value="UniProtKB-UniRule"/>
</dbReference>
<proteinExistence type="predicted"/>
<feature type="chain" id="PRO_5034563057" evidence="3">
    <location>
        <begin position="21"/>
        <end position="279"/>
    </location>
</feature>
<keyword evidence="1" id="KW-0539">Nucleus</keyword>
<dbReference type="GO" id="GO:0003677">
    <property type="term" value="F:DNA binding"/>
    <property type="evidence" value="ECO:0007669"/>
    <property type="project" value="UniProtKB-UniRule"/>
</dbReference>
<keyword evidence="6" id="KW-1185">Reference proteome</keyword>
<sequence length="279" mass="31945">ESVFALVVKVWFSTMLCVTAPPFPIPAVLRCTGVVGSALRAFGSSADGPPKKPLNAYMRYAQQQRPLIVAQRPGEMCVFDLSQNLEMFLKPYVDTSAAAMQQYYAEMEKYKAQLTRDQSALLEKKKRESMAKKEATKKKRELKSLGKPKRPRTAVNIFMTEHFEEAKGKTAVVRSTNCISTPFKAYLQLAEDDRIRYKVEMKTWEEQMIKMGREDLVRKKSTGEKSNMTCNNANSLFIIKKKMKKTTDVHITTQTHIMEKRKNGENKDKVCLAFILYIF</sequence>
<reference evidence="5" key="3">
    <citation type="submission" date="2025-09" db="UniProtKB">
        <authorList>
            <consortium name="Ensembl"/>
        </authorList>
    </citation>
    <scope>IDENTIFICATION</scope>
</reference>
<evidence type="ECO:0000256" key="2">
    <source>
        <dbReference type="SAM" id="MobiDB-lite"/>
    </source>
</evidence>
<dbReference type="OrthoDB" id="5550281at2759"/>
<evidence type="ECO:0000256" key="3">
    <source>
        <dbReference type="SAM" id="SignalP"/>
    </source>
</evidence>
<feature type="signal peptide" evidence="3">
    <location>
        <begin position="1"/>
        <end position="20"/>
    </location>
</feature>